<protein>
    <submittedName>
        <fullName evidence="1">Uncharacterized protein</fullName>
    </submittedName>
</protein>
<gene>
    <name evidence="1" type="ORF">SADUNF_Sadunf10G0143700</name>
</gene>
<accession>A0A835JU62</accession>
<name>A0A835JU62_9ROSI</name>
<organism evidence="1 2">
    <name type="scientific">Salix dunnii</name>
    <dbReference type="NCBI Taxonomy" id="1413687"/>
    <lineage>
        <taxon>Eukaryota</taxon>
        <taxon>Viridiplantae</taxon>
        <taxon>Streptophyta</taxon>
        <taxon>Embryophyta</taxon>
        <taxon>Tracheophyta</taxon>
        <taxon>Spermatophyta</taxon>
        <taxon>Magnoliopsida</taxon>
        <taxon>eudicotyledons</taxon>
        <taxon>Gunneridae</taxon>
        <taxon>Pentapetalae</taxon>
        <taxon>rosids</taxon>
        <taxon>fabids</taxon>
        <taxon>Malpighiales</taxon>
        <taxon>Salicaceae</taxon>
        <taxon>Saliceae</taxon>
        <taxon>Salix</taxon>
    </lineage>
</organism>
<evidence type="ECO:0000313" key="2">
    <source>
        <dbReference type="Proteomes" id="UP000657918"/>
    </source>
</evidence>
<proteinExistence type="predicted"/>
<dbReference type="EMBL" id="JADGMS010000010">
    <property type="protein sequence ID" value="KAF9674598.1"/>
    <property type="molecule type" value="Genomic_DNA"/>
</dbReference>
<dbReference type="AlphaFoldDB" id="A0A835JU62"/>
<evidence type="ECO:0000313" key="1">
    <source>
        <dbReference type="EMBL" id="KAF9674598.1"/>
    </source>
</evidence>
<sequence>MPQSNFPLGEFQSERLEDIIVAEFAAAVRPKRLGTAPRSMKLWLRFAKAEDLEFMTAAATAADVSNPYEVGFLAGEDERLATGPSNSISKSKSLAQKAVFSLLPGCCRAGGVRPTLFCHKPPLLGDEEAVTKGDIGGVEVPGSDRDDDPRANELKVAMSTALDVDLGEGIAEPVAAYTGRNSSGLCAKKHTFRAQPVSSLQSRGKEHNCMGTSLGLSSLHSLLDGQMDTRNLDEGAKRSPGLFPLPSTLLGSADASSKSLTTPTDESAQPATAQWRAVTLSEPHTLLTSTLPVSMIYFKTRMLPNKAAIMRGVLSSKPIFFNPFLLPYQWLASSISKPFCSTSILKPARSSAADNSSKTEHL</sequence>
<reference evidence="1 2" key="1">
    <citation type="submission" date="2020-10" db="EMBL/GenBank/DDBJ databases">
        <title>Plant Genome Project.</title>
        <authorList>
            <person name="Zhang R.-G."/>
        </authorList>
    </citation>
    <scope>NUCLEOTIDE SEQUENCE [LARGE SCALE GENOMIC DNA]</scope>
    <source>
        <strain evidence="1">FAFU-HL-1</strain>
        <tissue evidence="1">Leaf</tissue>
    </source>
</reference>
<keyword evidence="2" id="KW-1185">Reference proteome</keyword>
<dbReference type="Proteomes" id="UP000657918">
    <property type="component" value="Unassembled WGS sequence"/>
</dbReference>
<comment type="caution">
    <text evidence="1">The sequence shown here is derived from an EMBL/GenBank/DDBJ whole genome shotgun (WGS) entry which is preliminary data.</text>
</comment>